<comment type="subcellular location">
    <subcellularLocation>
        <location evidence="2 7">Membrane</location>
        <topology evidence="2 7">Multi-pass membrane protein</topology>
    </subcellularLocation>
</comment>
<feature type="transmembrane region" description="Helical" evidence="7">
    <location>
        <begin position="155"/>
        <end position="188"/>
    </location>
</feature>
<evidence type="ECO:0000256" key="5">
    <source>
        <dbReference type="ARBA" id="ARBA00022989"/>
    </source>
</evidence>
<evidence type="ECO:0000256" key="7">
    <source>
        <dbReference type="RuleBase" id="RU363107"/>
    </source>
</evidence>
<evidence type="ECO:0000256" key="4">
    <source>
        <dbReference type="ARBA" id="ARBA00022692"/>
    </source>
</evidence>
<dbReference type="STRING" id="1764295.A0A5B8MVL5"/>
<dbReference type="InterPro" id="IPR004895">
    <property type="entry name" value="Prenylated_rab_accept_PRA1"/>
</dbReference>
<dbReference type="GO" id="GO:0016020">
    <property type="term" value="C:membrane"/>
    <property type="evidence" value="ECO:0007669"/>
    <property type="project" value="UniProtKB-SubCell"/>
</dbReference>
<protein>
    <recommendedName>
        <fullName evidence="7">PRA1 family protein</fullName>
    </recommendedName>
</protein>
<feature type="transmembrane region" description="Helical" evidence="7">
    <location>
        <begin position="114"/>
        <end position="135"/>
    </location>
</feature>
<dbReference type="GO" id="GO:0005794">
    <property type="term" value="C:Golgi apparatus"/>
    <property type="evidence" value="ECO:0007669"/>
    <property type="project" value="TreeGrafter"/>
</dbReference>
<evidence type="ECO:0000313" key="9">
    <source>
        <dbReference type="EMBL" id="QDZ23490.1"/>
    </source>
</evidence>
<evidence type="ECO:0000256" key="8">
    <source>
        <dbReference type="SAM" id="MobiDB-lite"/>
    </source>
</evidence>
<sequence>MATAATQKAEEVPLRTPEFMSAPLGGTSSGSGSEGDDTPVAKLKRFAYNTFASTKGFVKTARSWVEFFDVRQARVPKTMGQATSHVRANWKHFRVNYIVVMTAVMTVTMLLRSFYSFSLCVFLALLWSWVVWLRPNAEGSLKVLGKEYSPTEQRVLLGVGSFILIFFFSNAASAAFTAFLFGAAAVVAHGSLMDRNDMFDADGPDVEAGGPSVDAIGAAGIVMQNMFTSTKS</sequence>
<organism evidence="9 10">
    <name type="scientific">Chloropicon primus</name>
    <dbReference type="NCBI Taxonomy" id="1764295"/>
    <lineage>
        <taxon>Eukaryota</taxon>
        <taxon>Viridiplantae</taxon>
        <taxon>Chlorophyta</taxon>
        <taxon>Chloropicophyceae</taxon>
        <taxon>Chloropicales</taxon>
        <taxon>Chloropicaceae</taxon>
        <taxon>Chloropicon</taxon>
    </lineage>
</organism>
<gene>
    <name evidence="9" type="ORF">A3770_10p60080</name>
</gene>
<name>A0A5B8MVL5_9CHLO</name>
<keyword evidence="7" id="KW-0813">Transport</keyword>
<evidence type="ECO:0000256" key="2">
    <source>
        <dbReference type="ARBA" id="ARBA00004141"/>
    </source>
</evidence>
<keyword evidence="4 7" id="KW-0812">Transmembrane</keyword>
<dbReference type="GO" id="GO:0005783">
    <property type="term" value="C:endoplasmic reticulum"/>
    <property type="evidence" value="ECO:0007669"/>
    <property type="project" value="UniProtKB-ARBA"/>
</dbReference>
<comment type="function">
    <text evidence="1 7">May be involved in both secretory and endocytic intracellular trafficking in the endosomal/prevacuolar compartments.</text>
</comment>
<evidence type="ECO:0000256" key="6">
    <source>
        <dbReference type="ARBA" id="ARBA00023136"/>
    </source>
</evidence>
<comment type="similarity">
    <text evidence="3 7">Belongs to the PRA1 family.</text>
</comment>
<feature type="region of interest" description="Disordered" evidence="8">
    <location>
        <begin position="1"/>
        <end position="37"/>
    </location>
</feature>
<keyword evidence="10" id="KW-1185">Reference proteome</keyword>
<dbReference type="Proteomes" id="UP000316726">
    <property type="component" value="Chromosome 10"/>
</dbReference>
<dbReference type="Pfam" id="PF03208">
    <property type="entry name" value="PRA1"/>
    <property type="match status" value="1"/>
</dbReference>
<keyword evidence="5 7" id="KW-1133">Transmembrane helix</keyword>
<dbReference type="OrthoDB" id="63113at2759"/>
<keyword evidence="6 7" id="KW-0472">Membrane</keyword>
<proteinExistence type="inferred from homology"/>
<evidence type="ECO:0000256" key="1">
    <source>
        <dbReference type="ARBA" id="ARBA00002501"/>
    </source>
</evidence>
<reference evidence="9 10" key="1">
    <citation type="submission" date="2018-07" db="EMBL/GenBank/DDBJ databases">
        <title>The complete nuclear genome of the prasinophyte Chloropicon primus (CCMP1205).</title>
        <authorList>
            <person name="Pombert J.-F."/>
            <person name="Otis C."/>
            <person name="Turmel M."/>
            <person name="Lemieux C."/>
        </authorList>
    </citation>
    <scope>NUCLEOTIDE SEQUENCE [LARGE SCALE GENOMIC DNA]</scope>
    <source>
        <strain evidence="9 10">CCMP1205</strain>
    </source>
</reference>
<dbReference type="PANTHER" id="PTHR19317:SF0">
    <property type="entry name" value="PRENYLATED RAB ACCEPTOR PROTEIN 1"/>
    <property type="match status" value="1"/>
</dbReference>
<dbReference type="PANTHER" id="PTHR19317">
    <property type="entry name" value="PRENYLATED RAB ACCEPTOR 1-RELATED"/>
    <property type="match status" value="1"/>
</dbReference>
<dbReference type="EMBL" id="CP031043">
    <property type="protein sequence ID" value="QDZ23490.1"/>
    <property type="molecule type" value="Genomic_DNA"/>
</dbReference>
<accession>A0A5B8MVL5</accession>
<dbReference type="GO" id="GO:0016192">
    <property type="term" value="P:vesicle-mediated transport"/>
    <property type="evidence" value="ECO:0007669"/>
    <property type="project" value="UniProtKB-ARBA"/>
</dbReference>
<dbReference type="AlphaFoldDB" id="A0A5B8MVL5"/>
<evidence type="ECO:0000313" key="10">
    <source>
        <dbReference type="Proteomes" id="UP000316726"/>
    </source>
</evidence>
<evidence type="ECO:0000256" key="3">
    <source>
        <dbReference type="ARBA" id="ARBA00006483"/>
    </source>
</evidence>